<dbReference type="EMBL" id="MGER01000062">
    <property type="protein sequence ID" value="OGL87737.1"/>
    <property type="molecule type" value="Genomic_DNA"/>
</dbReference>
<dbReference type="Proteomes" id="UP000178264">
    <property type="component" value="Unassembled WGS sequence"/>
</dbReference>
<dbReference type="Pfam" id="PF02861">
    <property type="entry name" value="Clp_N"/>
    <property type="match status" value="1"/>
</dbReference>
<dbReference type="Pfam" id="PF10431">
    <property type="entry name" value="ClpB_D2-small"/>
    <property type="match status" value="1"/>
</dbReference>
<keyword evidence="4" id="KW-0143">Chaperone</keyword>
<keyword evidence="1 5" id="KW-0677">Repeat</keyword>
<name>A0A1F7VCK1_9BACT</name>
<dbReference type="Gene3D" id="3.40.50.300">
    <property type="entry name" value="P-loop containing nucleotide triphosphate hydrolases"/>
    <property type="match status" value="2"/>
</dbReference>
<dbReference type="InterPro" id="IPR019489">
    <property type="entry name" value="Clp_ATPase_C"/>
</dbReference>
<evidence type="ECO:0000313" key="8">
    <source>
        <dbReference type="EMBL" id="OGL87737.1"/>
    </source>
</evidence>
<evidence type="ECO:0000256" key="3">
    <source>
        <dbReference type="ARBA" id="ARBA00022840"/>
    </source>
</evidence>
<dbReference type="Pfam" id="PF17871">
    <property type="entry name" value="AAA_lid_9"/>
    <property type="match status" value="1"/>
</dbReference>
<dbReference type="InterPro" id="IPR050130">
    <property type="entry name" value="ClpA_ClpB"/>
</dbReference>
<dbReference type="InterPro" id="IPR027417">
    <property type="entry name" value="P-loop_NTPase"/>
</dbReference>
<dbReference type="CDD" id="cd19499">
    <property type="entry name" value="RecA-like_ClpB_Hsp104-like"/>
    <property type="match status" value="1"/>
</dbReference>
<evidence type="ECO:0000256" key="6">
    <source>
        <dbReference type="SAM" id="MobiDB-lite"/>
    </source>
</evidence>
<dbReference type="PROSITE" id="PS51903">
    <property type="entry name" value="CLP_R"/>
    <property type="match status" value="1"/>
</dbReference>
<dbReference type="GO" id="GO:0005524">
    <property type="term" value="F:ATP binding"/>
    <property type="evidence" value="ECO:0007669"/>
    <property type="project" value="UniProtKB-KW"/>
</dbReference>
<feature type="domain" description="Clp R" evidence="7">
    <location>
        <begin position="2"/>
        <end position="144"/>
    </location>
</feature>
<evidence type="ECO:0000313" key="9">
    <source>
        <dbReference type="Proteomes" id="UP000178264"/>
    </source>
</evidence>
<dbReference type="FunFam" id="3.40.50.300:FF:000025">
    <property type="entry name" value="ATP-dependent Clp protease subunit"/>
    <property type="match status" value="1"/>
</dbReference>
<dbReference type="Pfam" id="PF07724">
    <property type="entry name" value="AAA_2"/>
    <property type="match status" value="1"/>
</dbReference>
<comment type="caution">
    <text evidence="8">The sequence shown here is derived from an EMBL/GenBank/DDBJ whole genome shotgun (WGS) entry which is preliminary data.</text>
</comment>
<dbReference type="PANTHER" id="PTHR11638:SF175">
    <property type="entry name" value="ATP-DEPENDENT CLP PROTEASE, ATP-BINDING SUBUNIT CLPC"/>
    <property type="match status" value="1"/>
</dbReference>
<evidence type="ECO:0000256" key="4">
    <source>
        <dbReference type="ARBA" id="ARBA00023186"/>
    </source>
</evidence>
<dbReference type="GO" id="GO:0005737">
    <property type="term" value="C:cytoplasm"/>
    <property type="evidence" value="ECO:0007669"/>
    <property type="project" value="TreeGrafter"/>
</dbReference>
<dbReference type="SMART" id="SM00382">
    <property type="entry name" value="AAA"/>
    <property type="match status" value="2"/>
</dbReference>
<accession>A0A1F7VCK1</accession>
<dbReference type="Pfam" id="PF00004">
    <property type="entry name" value="AAA"/>
    <property type="match status" value="1"/>
</dbReference>
<dbReference type="Gene3D" id="1.10.8.60">
    <property type="match status" value="2"/>
</dbReference>
<dbReference type="InterPro" id="IPR018368">
    <property type="entry name" value="ClpA/B_CS1"/>
</dbReference>
<dbReference type="PANTHER" id="PTHR11638">
    <property type="entry name" value="ATP-DEPENDENT CLP PROTEASE"/>
    <property type="match status" value="1"/>
</dbReference>
<feature type="region of interest" description="Disordered" evidence="6">
    <location>
        <begin position="53"/>
        <end position="73"/>
    </location>
</feature>
<keyword evidence="3" id="KW-0067">ATP-binding</keyword>
<proteinExistence type="predicted"/>
<dbReference type="InterPro" id="IPR036628">
    <property type="entry name" value="Clp_N_dom_sf"/>
</dbReference>
<dbReference type="SUPFAM" id="SSF81923">
    <property type="entry name" value="Double Clp-N motif"/>
    <property type="match status" value="1"/>
</dbReference>
<dbReference type="FunFam" id="3.40.50.300:FF:000010">
    <property type="entry name" value="Chaperone clpB 1, putative"/>
    <property type="match status" value="1"/>
</dbReference>
<dbReference type="InterPro" id="IPR003959">
    <property type="entry name" value="ATPase_AAA_core"/>
</dbReference>
<dbReference type="SMART" id="SM01086">
    <property type="entry name" value="ClpB_D2-small"/>
    <property type="match status" value="1"/>
</dbReference>
<dbReference type="CDD" id="cd00009">
    <property type="entry name" value="AAA"/>
    <property type="match status" value="1"/>
</dbReference>
<dbReference type="InterPro" id="IPR041546">
    <property type="entry name" value="ClpA/ClpB_AAA_lid"/>
</dbReference>
<evidence type="ECO:0000256" key="2">
    <source>
        <dbReference type="ARBA" id="ARBA00022741"/>
    </source>
</evidence>
<evidence type="ECO:0000256" key="5">
    <source>
        <dbReference type="PROSITE-ProRule" id="PRU01251"/>
    </source>
</evidence>
<dbReference type="InterPro" id="IPR003593">
    <property type="entry name" value="AAA+_ATPase"/>
</dbReference>
<dbReference type="Gene3D" id="4.10.860.10">
    <property type="entry name" value="UVR domain"/>
    <property type="match status" value="1"/>
</dbReference>
<evidence type="ECO:0000259" key="7">
    <source>
        <dbReference type="PROSITE" id="PS51903"/>
    </source>
</evidence>
<keyword evidence="2" id="KW-0547">Nucleotide-binding</keyword>
<evidence type="ECO:0000256" key="1">
    <source>
        <dbReference type="ARBA" id="ARBA00022737"/>
    </source>
</evidence>
<sequence>MLNKFTSHYQHVVGNAYRFAMYAHAPSIEPIHILWGLVSETGSLAHEILRKAGLPPPSLPPHEEEGGKNAPSSVFALPITDTVKAVIKKSVLAASRYHHKYIGTEHLLLGLLNGRDASVERALQDHRITISALKKHVALVMRSTSRFPGLTQAISRDEMEDEEDETRAHSSRTKTPALDFFANELTSAAAQVRLDPVIGRTKEISRIIQILSRKTKNNPILLGDPGVGKTAIVEGLAKRIWEGAVPDPLLRKRIYSLDLTLLVAGTMYRGEFESRIKQVLDEVRADPNIILFIDEIHNIIGAGSASGSLDAANILKPALARGEIRCIGATTYEEYKQHLETDPALERRFQAVQVSEPSVDETVEILKGVKVSYETHHHVSVEDDALTAAAHLSAQYLPEKRLPDKAIDLVDEASAMKRISGSESPYLRELRMKESAYEAVKKEKEEAVKKENFPLALQKKEEERAIASTIADLHKNEQTRESSATRYGNVTREDIIHVLADITGIPLGRIEEEERGHLLNLETLLNERIIGQEEALHEVASFIRRSRAGLAGDTRPLGSFIFLGPSGVGKTETAKVLAEVVFRDPEAFIRFDMSEFSESFNISKLIGAPAGYVGYREGGKLTELVRRRPYSVILLDEIEKAHPDIFNLFLSILDDGFLADATGRRVNFRNTVIIMTSNIGLSLFNANASLGFSSADAKRGTAYEETKMRVLGELHERFRAEFLNRIDRIMVFRPLSAAALKAIAEQQLRQIHARLAKQSITLTWDKKAADLITKQSLSPNEGARKISRVLRQQVEDPVTDLLLNSKARAGSAIRLSVRKDAIAIVNSKK</sequence>
<dbReference type="GO" id="GO:0016887">
    <property type="term" value="F:ATP hydrolysis activity"/>
    <property type="evidence" value="ECO:0007669"/>
    <property type="project" value="InterPro"/>
</dbReference>
<dbReference type="InterPro" id="IPR004176">
    <property type="entry name" value="Clp_R_N"/>
</dbReference>
<dbReference type="PRINTS" id="PR00300">
    <property type="entry name" value="CLPPROTEASEA"/>
</dbReference>
<organism evidence="8 9">
    <name type="scientific">Candidatus Uhrbacteria bacterium RIFCSPLOWO2_02_FULL_49_11</name>
    <dbReference type="NCBI Taxonomy" id="1802409"/>
    <lineage>
        <taxon>Bacteria</taxon>
        <taxon>Candidatus Uhriibacteriota</taxon>
    </lineage>
</organism>
<dbReference type="PROSITE" id="PS00870">
    <property type="entry name" value="CLPAB_1"/>
    <property type="match status" value="1"/>
</dbReference>
<dbReference type="GO" id="GO:0034605">
    <property type="term" value="P:cellular response to heat"/>
    <property type="evidence" value="ECO:0007669"/>
    <property type="project" value="TreeGrafter"/>
</dbReference>
<dbReference type="Gene3D" id="1.10.1780.10">
    <property type="entry name" value="Clp, N-terminal domain"/>
    <property type="match status" value="1"/>
</dbReference>
<dbReference type="SUPFAM" id="SSF52540">
    <property type="entry name" value="P-loop containing nucleoside triphosphate hydrolases"/>
    <property type="match status" value="2"/>
</dbReference>
<dbReference type="AlphaFoldDB" id="A0A1F7VCK1"/>
<gene>
    <name evidence="8" type="ORF">A3I42_03335</name>
</gene>
<reference evidence="8 9" key="1">
    <citation type="journal article" date="2016" name="Nat. Commun.">
        <title>Thousands of microbial genomes shed light on interconnected biogeochemical processes in an aquifer system.</title>
        <authorList>
            <person name="Anantharaman K."/>
            <person name="Brown C.T."/>
            <person name="Hug L.A."/>
            <person name="Sharon I."/>
            <person name="Castelle C.J."/>
            <person name="Probst A.J."/>
            <person name="Thomas B.C."/>
            <person name="Singh A."/>
            <person name="Wilkins M.J."/>
            <person name="Karaoz U."/>
            <person name="Brodie E.L."/>
            <person name="Williams K.H."/>
            <person name="Hubbard S.S."/>
            <person name="Banfield J.F."/>
        </authorList>
    </citation>
    <scope>NUCLEOTIDE SEQUENCE [LARGE SCALE GENOMIC DNA]</scope>
</reference>
<dbReference type="InterPro" id="IPR001270">
    <property type="entry name" value="ClpA/B"/>
</dbReference>
<protein>
    <recommendedName>
        <fullName evidence="7">Clp R domain-containing protein</fullName>
    </recommendedName>
</protein>